<comment type="caution">
    <text evidence="1">The sequence shown here is derived from an EMBL/GenBank/DDBJ whole genome shotgun (WGS) entry which is preliminary data.</text>
</comment>
<protein>
    <submittedName>
        <fullName evidence="1">Uncharacterized protein</fullName>
    </submittedName>
</protein>
<sequence length="66" mass="7275">MTESITDPMDLEASVSTVIKETSRAASCAIPKILEAVKISEVLKSIQEDIKLIKENQLKTNENIES</sequence>
<reference evidence="1" key="1">
    <citation type="submission" date="2021-02" db="EMBL/GenBank/DDBJ databases">
        <authorList>
            <person name="Nowell W R."/>
        </authorList>
    </citation>
    <scope>NUCLEOTIDE SEQUENCE</scope>
    <source>
        <strain evidence="1">Ploen Becks lab</strain>
    </source>
</reference>
<dbReference type="AlphaFoldDB" id="A0A813Z846"/>
<organism evidence="1 2">
    <name type="scientific">Brachionus calyciflorus</name>
    <dbReference type="NCBI Taxonomy" id="104777"/>
    <lineage>
        <taxon>Eukaryota</taxon>
        <taxon>Metazoa</taxon>
        <taxon>Spiralia</taxon>
        <taxon>Gnathifera</taxon>
        <taxon>Rotifera</taxon>
        <taxon>Eurotatoria</taxon>
        <taxon>Monogononta</taxon>
        <taxon>Pseudotrocha</taxon>
        <taxon>Ploima</taxon>
        <taxon>Brachionidae</taxon>
        <taxon>Brachionus</taxon>
    </lineage>
</organism>
<proteinExistence type="predicted"/>
<name>A0A813Z846_9BILA</name>
<dbReference type="EMBL" id="CAJNOC010001856">
    <property type="protein sequence ID" value="CAF0896151.1"/>
    <property type="molecule type" value="Genomic_DNA"/>
</dbReference>
<evidence type="ECO:0000313" key="1">
    <source>
        <dbReference type="EMBL" id="CAF0896151.1"/>
    </source>
</evidence>
<evidence type="ECO:0000313" key="2">
    <source>
        <dbReference type="Proteomes" id="UP000663879"/>
    </source>
</evidence>
<dbReference type="Proteomes" id="UP000663879">
    <property type="component" value="Unassembled WGS sequence"/>
</dbReference>
<accession>A0A813Z846</accession>
<gene>
    <name evidence="1" type="ORF">OXX778_LOCUS11162</name>
</gene>
<keyword evidence="2" id="KW-1185">Reference proteome</keyword>